<keyword evidence="4" id="KW-1278">Translocase</keyword>
<dbReference type="OrthoDB" id="9805601at2"/>
<accession>S9R256</accession>
<dbReference type="EC" id="3.6.3.34" evidence="7"/>
<evidence type="ECO:0000256" key="5">
    <source>
        <dbReference type="ARBA" id="ARBA00037066"/>
    </source>
</evidence>
<dbReference type="Proteomes" id="UP000015346">
    <property type="component" value="Unassembled WGS sequence"/>
</dbReference>
<proteinExistence type="predicted"/>
<keyword evidence="8" id="KW-1185">Reference proteome</keyword>
<evidence type="ECO:0000313" key="8">
    <source>
        <dbReference type="Proteomes" id="UP000015346"/>
    </source>
</evidence>
<evidence type="ECO:0000256" key="4">
    <source>
        <dbReference type="ARBA" id="ARBA00022967"/>
    </source>
</evidence>
<dbReference type="SMART" id="SM00382">
    <property type="entry name" value="AAA"/>
    <property type="match status" value="1"/>
</dbReference>
<dbReference type="PROSITE" id="PS50893">
    <property type="entry name" value="ABC_TRANSPORTER_2"/>
    <property type="match status" value="1"/>
</dbReference>
<dbReference type="HOGENOM" id="CLU_000604_1_11_5"/>
<dbReference type="InterPro" id="IPR027417">
    <property type="entry name" value="P-loop_NTPase"/>
</dbReference>
<dbReference type="NCBIfam" id="NF010068">
    <property type="entry name" value="PRK13548.1"/>
    <property type="match status" value="1"/>
</dbReference>
<dbReference type="RefSeq" id="WP_021096291.1">
    <property type="nucleotide sequence ID" value="NZ_KE557318.1"/>
</dbReference>
<protein>
    <submittedName>
        <fullName evidence="7">ABC-type hemin transport system, ATPase component</fullName>
        <ecNumber evidence="7">3.6.3.34</ecNumber>
    </submittedName>
</protein>
<dbReference type="InterPro" id="IPR003439">
    <property type="entry name" value="ABC_transporter-like_ATP-bd"/>
</dbReference>
<comment type="function">
    <text evidence="5">Part of the ABC transporter complex HmuTUV involved in hemin import. Responsible for energy coupling to the transport system.</text>
</comment>
<dbReference type="InterPro" id="IPR003593">
    <property type="entry name" value="AAA+_ATPase"/>
</dbReference>
<evidence type="ECO:0000256" key="1">
    <source>
        <dbReference type="ARBA" id="ARBA00022448"/>
    </source>
</evidence>
<name>S9R256_9RHOB</name>
<comment type="caution">
    <text evidence="7">The sequence shown here is derived from an EMBL/GenBank/DDBJ whole genome shotgun (WGS) entry which is preliminary data.</text>
</comment>
<dbReference type="GO" id="GO:0016887">
    <property type="term" value="F:ATP hydrolysis activity"/>
    <property type="evidence" value="ECO:0007669"/>
    <property type="project" value="InterPro"/>
</dbReference>
<dbReference type="GO" id="GO:0005524">
    <property type="term" value="F:ATP binding"/>
    <property type="evidence" value="ECO:0007669"/>
    <property type="project" value="UniProtKB-KW"/>
</dbReference>
<dbReference type="PATRIC" id="fig|1123069.3.peg.153"/>
<feature type="domain" description="ABC transporter" evidence="6">
    <location>
        <begin position="2"/>
        <end position="238"/>
    </location>
</feature>
<dbReference type="STRING" id="1123069.ruthe_00148"/>
<gene>
    <name evidence="7" type="ORF">ruthe_00148</name>
</gene>
<dbReference type="EMBL" id="AOLV01000002">
    <property type="protein sequence ID" value="EPX87746.1"/>
    <property type="molecule type" value="Genomic_DNA"/>
</dbReference>
<dbReference type="PANTHER" id="PTHR42794">
    <property type="entry name" value="HEMIN IMPORT ATP-BINDING PROTEIN HMUV"/>
    <property type="match status" value="1"/>
</dbReference>
<reference evidence="7 8" key="1">
    <citation type="journal article" date="2013" name="Stand. Genomic Sci.">
        <title>Genome sequence of the reddish-pigmented Rubellimicrobium thermophilum type strain (DSM 16684(T)), a member of the Roseobacter clade.</title>
        <authorList>
            <person name="Fiebig A."/>
            <person name="Riedel T."/>
            <person name="Gronow S."/>
            <person name="Petersen J."/>
            <person name="Klenk H.P."/>
            <person name="Goker M."/>
        </authorList>
    </citation>
    <scope>NUCLEOTIDE SEQUENCE [LARGE SCALE GENOMIC DNA]</scope>
    <source>
        <strain evidence="7 8">DSM 16684</strain>
    </source>
</reference>
<keyword evidence="7" id="KW-0378">Hydrolase</keyword>
<dbReference type="PANTHER" id="PTHR42794:SF1">
    <property type="entry name" value="HEMIN IMPORT ATP-BINDING PROTEIN HMUV"/>
    <property type="match status" value="1"/>
</dbReference>
<dbReference type="Pfam" id="PF00005">
    <property type="entry name" value="ABC_tran"/>
    <property type="match status" value="1"/>
</dbReference>
<dbReference type="CDD" id="cd03214">
    <property type="entry name" value="ABC_Iron-Siderophores_B12_Hemin"/>
    <property type="match status" value="1"/>
</dbReference>
<evidence type="ECO:0000259" key="6">
    <source>
        <dbReference type="PROSITE" id="PS50893"/>
    </source>
</evidence>
<keyword evidence="1" id="KW-0813">Transport</keyword>
<dbReference type="Gene3D" id="3.40.50.300">
    <property type="entry name" value="P-loop containing nucleotide triphosphate hydrolases"/>
    <property type="match status" value="1"/>
</dbReference>
<keyword evidence="3" id="KW-0067">ATP-binding</keyword>
<evidence type="ECO:0000256" key="2">
    <source>
        <dbReference type="ARBA" id="ARBA00022741"/>
    </source>
</evidence>
<keyword evidence="2" id="KW-0547">Nucleotide-binding</keyword>
<dbReference type="SUPFAM" id="SSF52540">
    <property type="entry name" value="P-loop containing nucleoside triphosphate hydrolases"/>
    <property type="match status" value="1"/>
</dbReference>
<sequence>MLTIRSLRVQFGRQPILHGIEATALPGRITVVIGPNGSGKSTLLRALAGDIPWQGQIALDGADMARLKPWELAARRAVLPQSLTLAFPFTVAEVVRLGLTAGPHANRADLIPRALAAVGLPGHAGRLYQELSGGQQARVQLARVRVQVWEPVLDGRPSWMLLDEPVAALDIGQQIAVIRLLRDFADAGGGVVMVLHDLNLAAMVADEIWLMHEGKLVAAGDPATVIGGPALAQVYDCPIRANFLPPPEATFVLPHTLWVRPEHPMPP</sequence>
<dbReference type="AlphaFoldDB" id="S9R256"/>
<evidence type="ECO:0000313" key="7">
    <source>
        <dbReference type="EMBL" id="EPX87746.1"/>
    </source>
</evidence>
<evidence type="ECO:0000256" key="3">
    <source>
        <dbReference type="ARBA" id="ARBA00022840"/>
    </source>
</evidence>
<organism evidence="7 8">
    <name type="scientific">Rubellimicrobium thermophilum DSM 16684</name>
    <dbReference type="NCBI Taxonomy" id="1123069"/>
    <lineage>
        <taxon>Bacteria</taxon>
        <taxon>Pseudomonadati</taxon>
        <taxon>Pseudomonadota</taxon>
        <taxon>Alphaproteobacteria</taxon>
        <taxon>Rhodobacterales</taxon>
        <taxon>Roseobacteraceae</taxon>
        <taxon>Rubellimicrobium</taxon>
    </lineage>
</organism>